<evidence type="ECO:0000313" key="2">
    <source>
        <dbReference type="EMBL" id="CAK0830863.1"/>
    </source>
</evidence>
<accession>A0ABN9SG01</accession>
<organism evidence="2 3">
    <name type="scientific">Prorocentrum cordatum</name>
    <dbReference type="NCBI Taxonomy" id="2364126"/>
    <lineage>
        <taxon>Eukaryota</taxon>
        <taxon>Sar</taxon>
        <taxon>Alveolata</taxon>
        <taxon>Dinophyceae</taxon>
        <taxon>Prorocentrales</taxon>
        <taxon>Prorocentraceae</taxon>
        <taxon>Prorocentrum</taxon>
    </lineage>
</organism>
<proteinExistence type="predicted"/>
<dbReference type="Proteomes" id="UP001189429">
    <property type="component" value="Unassembled WGS sequence"/>
</dbReference>
<protein>
    <submittedName>
        <fullName evidence="2">Uncharacterized protein</fullName>
    </submittedName>
</protein>
<dbReference type="EMBL" id="CAUYUJ010011057">
    <property type="protein sequence ID" value="CAK0830863.1"/>
    <property type="molecule type" value="Genomic_DNA"/>
</dbReference>
<reference evidence="2" key="1">
    <citation type="submission" date="2023-10" db="EMBL/GenBank/DDBJ databases">
        <authorList>
            <person name="Chen Y."/>
            <person name="Shah S."/>
            <person name="Dougan E. K."/>
            <person name="Thang M."/>
            <person name="Chan C."/>
        </authorList>
    </citation>
    <scope>NUCLEOTIDE SEQUENCE [LARGE SCALE GENOMIC DNA]</scope>
</reference>
<gene>
    <name evidence="2" type="ORF">PCOR1329_LOCUS29370</name>
</gene>
<evidence type="ECO:0000256" key="1">
    <source>
        <dbReference type="SAM" id="MobiDB-lite"/>
    </source>
</evidence>
<sequence length="126" mass="12935">MQMEASEASSNWPSGVALLAASGHSSDNWCVCKGALEGAKLFARRASRFGCSSSSSSSSPLGASEPPAPVVSTRRSPADAAAALPRVASQRSPIRLGAQCPPVAFCPLVQRLRANLGKSLDGPAHF</sequence>
<comment type="caution">
    <text evidence="2">The sequence shown here is derived from an EMBL/GenBank/DDBJ whole genome shotgun (WGS) entry which is preliminary data.</text>
</comment>
<evidence type="ECO:0000313" key="3">
    <source>
        <dbReference type="Proteomes" id="UP001189429"/>
    </source>
</evidence>
<feature type="region of interest" description="Disordered" evidence="1">
    <location>
        <begin position="50"/>
        <end position="77"/>
    </location>
</feature>
<keyword evidence="3" id="KW-1185">Reference proteome</keyword>
<name>A0ABN9SG01_9DINO</name>